<name>A0A9X9X4L4_9PROT</name>
<comment type="caution">
    <text evidence="2">The sequence shown here is derived from an EMBL/GenBank/DDBJ whole genome shotgun (WGS) entry which is preliminary data.</text>
</comment>
<organism evidence="2 3">
    <name type="scientific">Neoroseomonas soli</name>
    <dbReference type="NCBI Taxonomy" id="1081025"/>
    <lineage>
        <taxon>Bacteria</taxon>
        <taxon>Pseudomonadati</taxon>
        <taxon>Pseudomonadota</taxon>
        <taxon>Alphaproteobacteria</taxon>
        <taxon>Acetobacterales</taxon>
        <taxon>Acetobacteraceae</taxon>
        <taxon>Neoroseomonas</taxon>
    </lineage>
</organism>
<proteinExistence type="predicted"/>
<dbReference type="Proteomes" id="UP001138751">
    <property type="component" value="Unassembled WGS sequence"/>
</dbReference>
<feature type="compositionally biased region" description="Basic and acidic residues" evidence="1">
    <location>
        <begin position="73"/>
        <end position="86"/>
    </location>
</feature>
<dbReference type="EMBL" id="JAAEDM010000139">
    <property type="protein sequence ID" value="MBR0674343.1"/>
    <property type="molecule type" value="Genomic_DNA"/>
</dbReference>
<evidence type="ECO:0000256" key="1">
    <source>
        <dbReference type="SAM" id="MobiDB-lite"/>
    </source>
</evidence>
<accession>A0A9X9X4L4</accession>
<evidence type="ECO:0000313" key="3">
    <source>
        <dbReference type="Proteomes" id="UP001138751"/>
    </source>
</evidence>
<feature type="region of interest" description="Disordered" evidence="1">
    <location>
        <begin position="72"/>
        <end position="95"/>
    </location>
</feature>
<gene>
    <name evidence="2" type="ORF">GXW76_24440</name>
</gene>
<reference evidence="2" key="2">
    <citation type="journal article" date="2021" name="Syst. Appl. Microbiol.">
        <title>Roseomonas hellenica sp. nov., isolated from roots of wild-growing Alkanna tinctoria.</title>
        <authorList>
            <person name="Rat A."/>
            <person name="Naranjo H.D."/>
            <person name="Lebbe L."/>
            <person name="Cnockaert M."/>
            <person name="Krigas N."/>
            <person name="Grigoriadou K."/>
            <person name="Maloupa E."/>
            <person name="Willems A."/>
        </authorList>
    </citation>
    <scope>NUCLEOTIDE SEQUENCE</scope>
    <source>
        <strain evidence="2">LMG 31231</strain>
    </source>
</reference>
<protein>
    <submittedName>
        <fullName evidence="2">Uncharacterized protein</fullName>
    </submittedName>
</protein>
<evidence type="ECO:0000313" key="2">
    <source>
        <dbReference type="EMBL" id="MBR0674343.1"/>
    </source>
</evidence>
<reference evidence="2" key="1">
    <citation type="submission" date="2020-01" db="EMBL/GenBank/DDBJ databases">
        <authorList>
            <person name="Rat A."/>
        </authorList>
    </citation>
    <scope>NUCLEOTIDE SEQUENCE</scope>
    <source>
        <strain evidence="2">LMG 31231</strain>
    </source>
</reference>
<keyword evidence="3" id="KW-1185">Reference proteome</keyword>
<dbReference type="AlphaFoldDB" id="A0A9X9X4L4"/>
<sequence>MPNPTDCAAMLRLDQLAKAPTEAGYSTSKATLATQAIRDGEPAFRKLGRFAVGHARGDARLTDQAVGAQGISRDFRPNCVPERHMPGEGFEPPTF</sequence>
<dbReference type="RefSeq" id="WP_211864760.1">
    <property type="nucleotide sequence ID" value="NZ_JAAEDM010000139.1"/>
</dbReference>